<gene>
    <name evidence="2" type="ORF">B2J93_8375</name>
</gene>
<dbReference type="InParanoid" id="A0A218ZCF6"/>
<reference evidence="2 3" key="1">
    <citation type="submission" date="2017-04" db="EMBL/GenBank/DDBJ databases">
        <title>Draft genome sequence of Marssonina coronaria NL1: causal agent of apple blotch.</title>
        <authorList>
            <person name="Cheng Q."/>
        </authorList>
    </citation>
    <scope>NUCLEOTIDE SEQUENCE [LARGE SCALE GENOMIC DNA]</scope>
    <source>
        <strain evidence="2 3">NL1</strain>
    </source>
</reference>
<sequence>MTTKYSPPPCYSTTITIQPDGGGQAALEHLQELVSACKLFIACSLSKSGLAKGKQSPELPGPYTLDQQLGLVRGPTSGPRARGKESGERVEGWTRQAAGSVGARMCQSPSQLARSCLGSEASAAVSRLRSRSRERERERERRQTPAARSADASTSAALLDPLLCSCASTTSLGAGRSGSTRLAGAAPAPGGGPVCPSRHRDPAARRKRQRQKPPPAHEHRSIRWTSVAPSAAAPASPSSRLIIPTSALPNGRWPPLTPPPIRLRPDVHCLHRSPGMHLCWYHIR</sequence>
<evidence type="ECO:0000313" key="2">
    <source>
        <dbReference type="EMBL" id="OWP05432.1"/>
    </source>
</evidence>
<dbReference type="AlphaFoldDB" id="A0A218ZCF6"/>
<feature type="compositionally biased region" description="Basic and acidic residues" evidence="1">
    <location>
        <begin position="82"/>
        <end position="92"/>
    </location>
</feature>
<protein>
    <submittedName>
        <fullName evidence="2">Uncharacterized protein</fullName>
    </submittedName>
</protein>
<comment type="caution">
    <text evidence="2">The sequence shown here is derived from an EMBL/GenBank/DDBJ whole genome shotgun (WGS) entry which is preliminary data.</text>
</comment>
<feature type="compositionally biased region" description="Low complexity" evidence="1">
    <location>
        <begin position="226"/>
        <end position="239"/>
    </location>
</feature>
<dbReference type="Proteomes" id="UP000242519">
    <property type="component" value="Unassembled WGS sequence"/>
</dbReference>
<proteinExistence type="predicted"/>
<feature type="compositionally biased region" description="Low complexity" evidence="1">
    <location>
        <begin position="144"/>
        <end position="154"/>
    </location>
</feature>
<feature type="region of interest" description="Disordered" evidence="1">
    <location>
        <begin position="52"/>
        <end position="92"/>
    </location>
</feature>
<feature type="compositionally biased region" description="Basic and acidic residues" evidence="1">
    <location>
        <begin position="131"/>
        <end position="143"/>
    </location>
</feature>
<evidence type="ECO:0000256" key="1">
    <source>
        <dbReference type="SAM" id="MobiDB-lite"/>
    </source>
</evidence>
<dbReference type="EMBL" id="MZNU01000075">
    <property type="protein sequence ID" value="OWP05432.1"/>
    <property type="molecule type" value="Genomic_DNA"/>
</dbReference>
<accession>A0A218ZCF6</accession>
<feature type="region of interest" description="Disordered" evidence="1">
    <location>
        <begin position="173"/>
        <end position="253"/>
    </location>
</feature>
<evidence type="ECO:0000313" key="3">
    <source>
        <dbReference type="Proteomes" id="UP000242519"/>
    </source>
</evidence>
<feature type="region of interest" description="Disordered" evidence="1">
    <location>
        <begin position="123"/>
        <end position="154"/>
    </location>
</feature>
<keyword evidence="3" id="KW-1185">Reference proteome</keyword>
<name>A0A218ZCF6_9HELO</name>
<organism evidence="2 3">
    <name type="scientific">Diplocarpon coronariae</name>
    <dbReference type="NCBI Taxonomy" id="2795749"/>
    <lineage>
        <taxon>Eukaryota</taxon>
        <taxon>Fungi</taxon>
        <taxon>Dikarya</taxon>
        <taxon>Ascomycota</taxon>
        <taxon>Pezizomycotina</taxon>
        <taxon>Leotiomycetes</taxon>
        <taxon>Helotiales</taxon>
        <taxon>Drepanopezizaceae</taxon>
        <taxon>Diplocarpon</taxon>
    </lineage>
</organism>